<proteinExistence type="predicted"/>
<gene>
    <name evidence="2" type="ORF">FISHEDRAFT_61774</name>
</gene>
<dbReference type="EMBL" id="KN882082">
    <property type="protein sequence ID" value="KIY44606.1"/>
    <property type="molecule type" value="Genomic_DNA"/>
</dbReference>
<feature type="non-terminal residue" evidence="2">
    <location>
        <position position="1"/>
    </location>
</feature>
<feature type="region of interest" description="Disordered" evidence="1">
    <location>
        <begin position="251"/>
        <end position="274"/>
    </location>
</feature>
<name>A0A0D7A3X1_9AGAR</name>
<accession>A0A0D7A3X1</accession>
<feature type="compositionally biased region" description="Low complexity" evidence="1">
    <location>
        <begin position="108"/>
        <end position="131"/>
    </location>
</feature>
<feature type="compositionally biased region" description="Low complexity" evidence="1">
    <location>
        <begin position="157"/>
        <end position="178"/>
    </location>
</feature>
<dbReference type="Proteomes" id="UP000054144">
    <property type="component" value="Unassembled WGS sequence"/>
</dbReference>
<dbReference type="AlphaFoldDB" id="A0A0D7A3X1"/>
<dbReference type="OrthoDB" id="3026189at2759"/>
<evidence type="ECO:0000313" key="2">
    <source>
        <dbReference type="EMBL" id="KIY44606.1"/>
    </source>
</evidence>
<evidence type="ECO:0000256" key="1">
    <source>
        <dbReference type="SAM" id="MobiDB-lite"/>
    </source>
</evidence>
<evidence type="ECO:0000313" key="3">
    <source>
        <dbReference type="Proteomes" id="UP000054144"/>
    </source>
</evidence>
<feature type="region of interest" description="Disordered" evidence="1">
    <location>
        <begin position="330"/>
        <end position="350"/>
    </location>
</feature>
<keyword evidence="3" id="KW-1185">Reference proteome</keyword>
<feature type="compositionally biased region" description="Basic residues" evidence="1">
    <location>
        <begin position="333"/>
        <end position="349"/>
    </location>
</feature>
<feature type="compositionally biased region" description="Pro residues" evidence="1">
    <location>
        <begin position="80"/>
        <end position="93"/>
    </location>
</feature>
<sequence length="618" mass="63104">IPSIDISVAGDCNDQHTHHALLQLVALMRSWPNCPPLIRDLSIITDVESMKTDIARFYCQAFFDEFGRAPVLPCRVIPRSTPPPSRSPTPVPRSPSQSIEPDVDDAPLDLAPSDEALDDLAAARTAGAASPKECDSPLLPVGTPSDPSDPNARVVRPAAASSPAIPVSSPAAATSSPATAASSPAAAASSPAAAASSPAAAVSSPAATTSSLAATASSPAVPASLPAAVPLPVVTVPSPAAAVSLLAAVVPSDEQPEDQGPANMDLPTADKSPSPQSDMYLYDMQGRPLGPATIVPESIEGREIAIVFRDVAFSHLPASLTLDDMVVEETASKKRTRKTKSSAKGKGKAIVRTDRVLRSSHQSDANVPLVLSNSFSEVIDISDDESIDIDFQRPSDLGNDTEELPTLTSSTGVKNHLQRAPARASAPAGANVCAAAGANVCAAAGTTVRAAAGTVVCAAAGTAVCAAAGGTGAISASYGTCSWSCLNVGGRAAACTATDATCSWSCLNVGGRAAACTATDAPAACLNVGGRAAACTATDATVFYDNLECLRMISGIFSHSLSVIIERREDEGERRADSETVVFLYWDSSRLLLVCKKPRAEEVDTAIGSGLEESTAID</sequence>
<feature type="region of interest" description="Disordered" evidence="1">
    <location>
        <begin position="77"/>
        <end position="178"/>
    </location>
</feature>
<reference evidence="2 3" key="1">
    <citation type="journal article" date="2015" name="Fungal Genet. Biol.">
        <title>Evolution of novel wood decay mechanisms in Agaricales revealed by the genome sequences of Fistulina hepatica and Cylindrobasidium torrendii.</title>
        <authorList>
            <person name="Floudas D."/>
            <person name="Held B.W."/>
            <person name="Riley R."/>
            <person name="Nagy L.G."/>
            <person name="Koehler G."/>
            <person name="Ransdell A.S."/>
            <person name="Younus H."/>
            <person name="Chow J."/>
            <person name="Chiniquy J."/>
            <person name="Lipzen A."/>
            <person name="Tritt A."/>
            <person name="Sun H."/>
            <person name="Haridas S."/>
            <person name="LaButti K."/>
            <person name="Ohm R.A."/>
            <person name="Kues U."/>
            <person name="Blanchette R.A."/>
            <person name="Grigoriev I.V."/>
            <person name="Minto R.E."/>
            <person name="Hibbett D.S."/>
        </authorList>
    </citation>
    <scope>NUCLEOTIDE SEQUENCE [LARGE SCALE GENOMIC DNA]</scope>
    <source>
        <strain evidence="2 3">ATCC 64428</strain>
    </source>
</reference>
<protein>
    <submittedName>
        <fullName evidence="2">Uncharacterized protein</fullName>
    </submittedName>
</protein>
<organism evidence="2 3">
    <name type="scientific">Fistulina hepatica ATCC 64428</name>
    <dbReference type="NCBI Taxonomy" id="1128425"/>
    <lineage>
        <taxon>Eukaryota</taxon>
        <taxon>Fungi</taxon>
        <taxon>Dikarya</taxon>
        <taxon>Basidiomycota</taxon>
        <taxon>Agaricomycotina</taxon>
        <taxon>Agaricomycetes</taxon>
        <taxon>Agaricomycetidae</taxon>
        <taxon>Agaricales</taxon>
        <taxon>Fistulinaceae</taxon>
        <taxon>Fistulina</taxon>
    </lineage>
</organism>